<dbReference type="GO" id="GO:0006364">
    <property type="term" value="P:rRNA processing"/>
    <property type="evidence" value="ECO:0007669"/>
    <property type="project" value="TreeGrafter"/>
</dbReference>
<protein>
    <recommendedName>
        <fullName evidence="4">Ribosome biogenesis protein NOP53</fullName>
    </recommendedName>
</protein>
<comment type="subcellular location">
    <subcellularLocation>
        <location evidence="1">Nucleus</location>
        <location evidence="1">Nucleolus</location>
    </subcellularLocation>
    <subcellularLocation>
        <location evidence="2">Nucleus</location>
        <location evidence="2">Nucleoplasm</location>
    </subcellularLocation>
</comment>
<dbReference type="AlphaFoldDB" id="A0A6A6N1M2"/>
<comment type="similarity">
    <text evidence="3">Belongs to the NOP53 family.</text>
</comment>
<evidence type="ECO:0000256" key="3">
    <source>
        <dbReference type="ARBA" id="ARBA00008838"/>
    </source>
</evidence>
<dbReference type="Pfam" id="PF07767">
    <property type="entry name" value="Nop53"/>
    <property type="match status" value="1"/>
</dbReference>
<dbReference type="PANTHER" id="PTHR14211">
    <property type="entry name" value="GLIOMA SUPPRESSOR CANDIDATE REGION GENE 2"/>
    <property type="match status" value="1"/>
</dbReference>
<reference evidence="7 8" key="1">
    <citation type="journal article" date="2020" name="Mol. Plant">
        <title>The Chromosome-Based Rubber Tree Genome Provides New Insights into Spurge Genome Evolution and Rubber Biosynthesis.</title>
        <authorList>
            <person name="Liu J."/>
            <person name="Shi C."/>
            <person name="Shi C.C."/>
            <person name="Li W."/>
            <person name="Zhang Q.J."/>
            <person name="Zhang Y."/>
            <person name="Li K."/>
            <person name="Lu H.F."/>
            <person name="Shi C."/>
            <person name="Zhu S.T."/>
            <person name="Xiao Z.Y."/>
            <person name="Nan H."/>
            <person name="Yue Y."/>
            <person name="Zhu X.G."/>
            <person name="Wu Y."/>
            <person name="Hong X.N."/>
            <person name="Fan G.Y."/>
            <person name="Tong Y."/>
            <person name="Zhang D."/>
            <person name="Mao C.L."/>
            <person name="Liu Y.L."/>
            <person name="Hao S.J."/>
            <person name="Liu W.Q."/>
            <person name="Lv M.Q."/>
            <person name="Zhang H.B."/>
            <person name="Liu Y."/>
            <person name="Hu-Tang G.R."/>
            <person name="Wang J.P."/>
            <person name="Wang J.H."/>
            <person name="Sun Y.H."/>
            <person name="Ni S.B."/>
            <person name="Chen W.B."/>
            <person name="Zhang X.C."/>
            <person name="Jiao Y.N."/>
            <person name="Eichler E.E."/>
            <person name="Li G.H."/>
            <person name="Liu X."/>
            <person name="Gao L.Z."/>
        </authorList>
    </citation>
    <scope>NUCLEOTIDE SEQUENCE [LARGE SCALE GENOMIC DNA]</scope>
    <source>
        <strain evidence="8">cv. GT1</strain>
        <tissue evidence="7">Leaf</tissue>
    </source>
</reference>
<dbReference type="PANTHER" id="PTHR14211:SF7">
    <property type="entry name" value="RIBOSOME BIOGENESIS PROTEIN NOP53"/>
    <property type="match status" value="1"/>
</dbReference>
<keyword evidence="6" id="KW-0539">Nucleus</keyword>
<comment type="caution">
    <text evidence="7">The sequence shown here is derived from an EMBL/GenBank/DDBJ whole genome shotgun (WGS) entry which is preliminary data.</text>
</comment>
<dbReference type="GO" id="GO:0005730">
    <property type="term" value="C:nucleolus"/>
    <property type="evidence" value="ECO:0007669"/>
    <property type="project" value="UniProtKB-SubCell"/>
</dbReference>
<dbReference type="EMBL" id="JAAGAX010000003">
    <property type="protein sequence ID" value="KAF2319234.1"/>
    <property type="molecule type" value="Genomic_DNA"/>
</dbReference>
<accession>A0A6A6N1M2</accession>
<dbReference type="GO" id="GO:0000027">
    <property type="term" value="P:ribosomal large subunit assembly"/>
    <property type="evidence" value="ECO:0007669"/>
    <property type="project" value="TreeGrafter"/>
</dbReference>
<sequence length="261" mass="28959">MPNIRCIGNEFYGIDSGSTSNGGKSFPALKKLDFSYMKSLVEWKAPAVDEGGETSVFSCLEKLNIVHCPLLAKIPLSDSSSLVTLEINDCPVQDSGMVDLWENEGECDKKTRKVFKPSVIPAVEVEPPGCSFNPSFEAHQDSLAQAVAEEMQKVYQSELGPEPVPLNVPGEQKVIDEEDMYFLEADDDEENLTENEDAAQPKKKKRYGVSMIDFSSADMYGFSQSKYGTFLEKTIVFWSIKMKAYLRGGSGNRERSTTIES</sequence>
<evidence type="ECO:0000313" key="8">
    <source>
        <dbReference type="Proteomes" id="UP000467840"/>
    </source>
</evidence>
<proteinExistence type="inferred from homology"/>
<keyword evidence="5" id="KW-0690">Ribosome biogenesis</keyword>
<evidence type="ECO:0000256" key="1">
    <source>
        <dbReference type="ARBA" id="ARBA00004604"/>
    </source>
</evidence>
<dbReference type="Proteomes" id="UP000467840">
    <property type="component" value="Chromosome 10"/>
</dbReference>
<gene>
    <name evidence="7" type="ORF">GH714_014123</name>
</gene>
<dbReference type="Gene3D" id="3.80.10.10">
    <property type="entry name" value="Ribonuclease Inhibitor"/>
    <property type="match status" value="1"/>
</dbReference>
<dbReference type="GO" id="GO:0005654">
    <property type="term" value="C:nucleoplasm"/>
    <property type="evidence" value="ECO:0007669"/>
    <property type="project" value="UniProtKB-SubCell"/>
</dbReference>
<evidence type="ECO:0000256" key="6">
    <source>
        <dbReference type="ARBA" id="ARBA00023242"/>
    </source>
</evidence>
<evidence type="ECO:0000256" key="2">
    <source>
        <dbReference type="ARBA" id="ARBA00004642"/>
    </source>
</evidence>
<dbReference type="GO" id="GO:0008097">
    <property type="term" value="F:5S rRNA binding"/>
    <property type="evidence" value="ECO:0007669"/>
    <property type="project" value="TreeGrafter"/>
</dbReference>
<dbReference type="InterPro" id="IPR011687">
    <property type="entry name" value="Nop53/GLTSCR2"/>
</dbReference>
<name>A0A6A6N1M2_HEVBR</name>
<evidence type="ECO:0000256" key="4">
    <source>
        <dbReference type="ARBA" id="ARBA00018339"/>
    </source>
</evidence>
<keyword evidence="8" id="KW-1185">Reference proteome</keyword>
<dbReference type="InterPro" id="IPR032675">
    <property type="entry name" value="LRR_dom_sf"/>
</dbReference>
<organism evidence="7 8">
    <name type="scientific">Hevea brasiliensis</name>
    <name type="common">Para rubber tree</name>
    <name type="synonym">Siphonia brasiliensis</name>
    <dbReference type="NCBI Taxonomy" id="3981"/>
    <lineage>
        <taxon>Eukaryota</taxon>
        <taxon>Viridiplantae</taxon>
        <taxon>Streptophyta</taxon>
        <taxon>Embryophyta</taxon>
        <taxon>Tracheophyta</taxon>
        <taxon>Spermatophyta</taxon>
        <taxon>Magnoliopsida</taxon>
        <taxon>eudicotyledons</taxon>
        <taxon>Gunneridae</taxon>
        <taxon>Pentapetalae</taxon>
        <taxon>rosids</taxon>
        <taxon>fabids</taxon>
        <taxon>Malpighiales</taxon>
        <taxon>Euphorbiaceae</taxon>
        <taxon>Crotonoideae</taxon>
        <taxon>Micrandreae</taxon>
        <taxon>Hevea</taxon>
    </lineage>
</organism>
<evidence type="ECO:0000256" key="5">
    <source>
        <dbReference type="ARBA" id="ARBA00022517"/>
    </source>
</evidence>
<evidence type="ECO:0000313" key="7">
    <source>
        <dbReference type="EMBL" id="KAF2319234.1"/>
    </source>
</evidence>